<reference evidence="3 4" key="1">
    <citation type="submission" date="2018-08" db="EMBL/GenBank/DDBJ databases">
        <title>A genome reference for cultivated species of the human gut microbiota.</title>
        <authorList>
            <person name="Zou Y."/>
            <person name="Xue W."/>
            <person name="Luo G."/>
        </authorList>
    </citation>
    <scope>NUCLEOTIDE SEQUENCE [LARGE SCALE GENOMIC DNA]</scope>
    <source>
        <strain evidence="2 3">AF46-2NS</strain>
        <strain evidence="1 4">AM22-1</strain>
    </source>
</reference>
<dbReference type="EMBL" id="QRIN01000014">
    <property type="protein sequence ID" value="RHG67366.1"/>
    <property type="molecule type" value="Genomic_DNA"/>
</dbReference>
<dbReference type="Proteomes" id="UP000286211">
    <property type="component" value="Unassembled WGS sequence"/>
</dbReference>
<dbReference type="AlphaFoldDB" id="A0A3E5DKS9"/>
<accession>A0A3E5DKS9</accession>
<gene>
    <name evidence="2" type="ORF">DW079_13065</name>
    <name evidence="1" type="ORF">DW250_04800</name>
</gene>
<name>A0A3E5DKS9_9BACT</name>
<dbReference type="Proteomes" id="UP000286501">
    <property type="component" value="Unassembled WGS sequence"/>
</dbReference>
<evidence type="ECO:0000313" key="1">
    <source>
        <dbReference type="EMBL" id="RHG67366.1"/>
    </source>
</evidence>
<protein>
    <submittedName>
        <fullName evidence="1">Uncharacterized protein</fullName>
    </submittedName>
</protein>
<dbReference type="EMBL" id="QRNB01000092">
    <property type="protein sequence ID" value="RHK08486.1"/>
    <property type="molecule type" value="Genomic_DNA"/>
</dbReference>
<evidence type="ECO:0000313" key="4">
    <source>
        <dbReference type="Proteomes" id="UP000286501"/>
    </source>
</evidence>
<sequence length="77" mass="9007">MELSVWHVMSENNANIKTLIFFFNLFNTNSGCKVRKKLVTLRSKRRKNALRRKILNVSASDERSKAVKKVIFIKLLI</sequence>
<proteinExistence type="predicted"/>
<evidence type="ECO:0000313" key="2">
    <source>
        <dbReference type="EMBL" id="RHK08486.1"/>
    </source>
</evidence>
<comment type="caution">
    <text evidence="1">The sequence shown here is derived from an EMBL/GenBank/DDBJ whole genome shotgun (WGS) entry which is preliminary data.</text>
</comment>
<organism evidence="1 4">
    <name type="scientific">Segatella copri</name>
    <dbReference type="NCBI Taxonomy" id="165179"/>
    <lineage>
        <taxon>Bacteria</taxon>
        <taxon>Pseudomonadati</taxon>
        <taxon>Bacteroidota</taxon>
        <taxon>Bacteroidia</taxon>
        <taxon>Bacteroidales</taxon>
        <taxon>Prevotellaceae</taxon>
        <taxon>Segatella</taxon>
    </lineage>
</organism>
<evidence type="ECO:0000313" key="3">
    <source>
        <dbReference type="Proteomes" id="UP000286211"/>
    </source>
</evidence>